<evidence type="ECO:0000313" key="2">
    <source>
        <dbReference type="Proteomes" id="UP000004477"/>
    </source>
</evidence>
<dbReference type="AlphaFoldDB" id="D1PFD0"/>
<dbReference type="PaxDb" id="537011-PREVCOP_05937"/>
<comment type="caution">
    <text evidence="1">The sequence shown here is derived from an EMBL/GenBank/DDBJ whole genome shotgun (WGS) entry which is preliminary data.</text>
</comment>
<name>D1PFD0_9BACT</name>
<protein>
    <submittedName>
        <fullName evidence="1">Uncharacterized protein</fullName>
    </submittedName>
</protein>
<proteinExistence type="predicted"/>
<dbReference type="STRING" id="537011.PREVCOP_05937"/>
<evidence type="ECO:0000313" key="1">
    <source>
        <dbReference type="EMBL" id="EFB34503.1"/>
    </source>
</evidence>
<accession>D1PFD0</accession>
<gene>
    <name evidence="1" type="ORF">PREVCOP_05937</name>
</gene>
<dbReference type="EMBL" id="ACBX02000035">
    <property type="protein sequence ID" value="EFB34503.1"/>
    <property type="molecule type" value="Genomic_DNA"/>
</dbReference>
<reference evidence="1" key="1">
    <citation type="submission" date="2009-11" db="EMBL/GenBank/DDBJ databases">
        <authorList>
            <person name="Weinstock G."/>
            <person name="Sodergren E."/>
            <person name="Clifton S."/>
            <person name="Fulton L."/>
            <person name="Fulton B."/>
            <person name="Courtney L."/>
            <person name="Fronick C."/>
            <person name="Harrison M."/>
            <person name="Strong C."/>
            <person name="Farmer C."/>
            <person name="Delahaunty K."/>
            <person name="Markovic C."/>
            <person name="Hall O."/>
            <person name="Minx P."/>
            <person name="Tomlinson C."/>
            <person name="Mitreva M."/>
            <person name="Nelson J."/>
            <person name="Hou S."/>
            <person name="Wollam A."/>
            <person name="Pepin K.H."/>
            <person name="Johnson M."/>
            <person name="Bhonagiri V."/>
            <person name="Nash W.E."/>
            <person name="Warren W."/>
            <person name="Chinwalla A."/>
            <person name="Mardis E.R."/>
            <person name="Wilson R.K."/>
        </authorList>
    </citation>
    <scope>NUCLEOTIDE SEQUENCE [LARGE SCALE GENOMIC DNA]</scope>
    <source>
        <strain evidence="1">DSM 18205</strain>
    </source>
</reference>
<keyword evidence="2" id="KW-1185">Reference proteome</keyword>
<organism evidence="1 2">
    <name type="scientific">Segatella copri DSM 18205</name>
    <dbReference type="NCBI Taxonomy" id="537011"/>
    <lineage>
        <taxon>Bacteria</taxon>
        <taxon>Pseudomonadati</taxon>
        <taxon>Bacteroidota</taxon>
        <taxon>Bacteroidia</taxon>
        <taxon>Bacteroidales</taxon>
        <taxon>Prevotellaceae</taxon>
        <taxon>Segatella</taxon>
    </lineage>
</organism>
<dbReference type="Proteomes" id="UP000004477">
    <property type="component" value="Unassembled WGS sequence"/>
</dbReference>
<dbReference type="HOGENOM" id="CLU_1693887_0_0_10"/>
<sequence>MNLSHNKFLYDELFMQIARMHDEVAYRRHSNDYHGRRGKRKDFPSVSVGAEIDCAMGVGHHRDYSNEKDFHPMVSRELSNRLGKLNEQSDANPQCHNRVGHCAENYAASSVLKRIDPQGVIHNGQVLSEILFTKAFQPRTWKNRGWCANCHTMFD</sequence>